<dbReference type="KEGG" id="tet:TTHERM_01099080"/>
<organism evidence="1 2">
    <name type="scientific">Tetrahymena thermophila (strain SB210)</name>
    <dbReference type="NCBI Taxonomy" id="312017"/>
    <lineage>
        <taxon>Eukaryota</taxon>
        <taxon>Sar</taxon>
        <taxon>Alveolata</taxon>
        <taxon>Ciliophora</taxon>
        <taxon>Intramacronucleata</taxon>
        <taxon>Oligohymenophorea</taxon>
        <taxon>Hymenostomatida</taxon>
        <taxon>Tetrahymenina</taxon>
        <taxon>Tetrahymenidae</taxon>
        <taxon>Tetrahymena</taxon>
    </lineage>
</organism>
<dbReference type="EMBL" id="GG662602">
    <property type="protein sequence ID" value="EAR82661.2"/>
    <property type="molecule type" value="Genomic_DNA"/>
</dbReference>
<dbReference type="GeneID" id="7846204"/>
<dbReference type="InParanoid" id="Q22BK5"/>
<sequence>MQKTIKENNEGQVEKFVLVQLQDDDQINSFNLQHYYSQSRVNMGDSLHIQLGDNIMFVKEIVQKILEGPYNLLKQIKFELKGVKQEFSLRFMSENFFQLCFENEIGEDIFQIIEEFIIIQQQDIKQLEFFYKYQIDTHYNQLIFNLVEEKIKGLLHVSFIFQINDIKKDWKQSVLNNIGCMEQVIMISTCWNTKLTQEDILYILNNCKSNKYLLLQTQNLHLSFREPLIVKKQQKEVTELQKMIDQIKSEKFFYLDISFFKPGLIEDCDVMEMKDLWRWIQEKVSYYTSIKMKFATSQQINRVILPILDAILEKKQSILIESSDIKLEYQLPTRNLFIHSKEDQQQKNIFKPLDWSFVQPFISQYRLITDKLHLNLENTSFRISNRNLYTQIIDFSKINHKINHFTIIAPLFIIQQDIKLKNIWNQNLLSLSILVNQQIQPSTISQKEIQQTKQGSSLQSSQQNQQKQQFTQQQIQVIKSVDNKIVTAVKRFRNNQYLMMIQDLELAHQAYHLNYILKNQSYFMQYIFKNDQKKYQVKDNSVNLFLETEAKQKILKEQQEQVQQNLEKQEQLKNVEIQTKHFFCYEQNSKLKSISLKLNMRNKNPEFFNQLVTIRDFTIIHDLDIILQAETADGQIDQLLKFFSNSKYLKNIKIKIFSLSLHDLIPKLMRFIKSNLKELLTLQIIIEGIYKGSILQESIQNIVNLLPFKEQQKKFSSGFLKFQGLNNLGNISNMLQIIKNIGKEQVISLKTQTLDLSKNTENQFNIRVDCQDSNQDQVFDHFIIIHQTYQEYSINSFDTIINEYQLESFFKFVNVYIDKIRILKVLILNIDDDKNKADTHEKLLKIMQSYKNFDRFELRFRDRNSKEDSFMIIYDNLKKYLNIYFQGNQVYSIDFNYDRLINICSKIQNLYENELQSLKIELVFDSETRFQRCMLNSQVKNNFRKEIIWDSISLMIFGQMHLNLKPLLLKKFQVNDILMSTEDNKQQQKDNCLQLFEEKKLYS</sequence>
<proteinExistence type="predicted"/>
<keyword evidence="2" id="KW-1185">Reference proteome</keyword>
<gene>
    <name evidence="1" type="ORF">TTHERM_01099080</name>
</gene>
<evidence type="ECO:0000313" key="2">
    <source>
        <dbReference type="Proteomes" id="UP000009168"/>
    </source>
</evidence>
<reference evidence="2" key="1">
    <citation type="journal article" date="2006" name="PLoS Biol.">
        <title>Macronuclear genome sequence of the ciliate Tetrahymena thermophila, a model eukaryote.</title>
        <authorList>
            <person name="Eisen J.A."/>
            <person name="Coyne R.S."/>
            <person name="Wu M."/>
            <person name="Wu D."/>
            <person name="Thiagarajan M."/>
            <person name="Wortman J.R."/>
            <person name="Badger J.H."/>
            <person name="Ren Q."/>
            <person name="Amedeo P."/>
            <person name="Jones K.M."/>
            <person name="Tallon L.J."/>
            <person name="Delcher A.L."/>
            <person name="Salzberg S.L."/>
            <person name="Silva J.C."/>
            <person name="Haas B.J."/>
            <person name="Majoros W.H."/>
            <person name="Farzad M."/>
            <person name="Carlton J.M."/>
            <person name="Smith R.K. Jr."/>
            <person name="Garg J."/>
            <person name="Pearlman R.E."/>
            <person name="Karrer K.M."/>
            <person name="Sun L."/>
            <person name="Manning G."/>
            <person name="Elde N.C."/>
            <person name="Turkewitz A.P."/>
            <person name="Asai D.J."/>
            <person name="Wilkes D.E."/>
            <person name="Wang Y."/>
            <person name="Cai H."/>
            <person name="Collins K."/>
            <person name="Stewart B.A."/>
            <person name="Lee S.R."/>
            <person name="Wilamowska K."/>
            <person name="Weinberg Z."/>
            <person name="Ruzzo W.L."/>
            <person name="Wloga D."/>
            <person name="Gaertig J."/>
            <person name="Frankel J."/>
            <person name="Tsao C.-C."/>
            <person name="Gorovsky M.A."/>
            <person name="Keeling P.J."/>
            <person name="Waller R.F."/>
            <person name="Patron N.J."/>
            <person name="Cherry J.M."/>
            <person name="Stover N.A."/>
            <person name="Krieger C.J."/>
            <person name="del Toro C."/>
            <person name="Ryder H.F."/>
            <person name="Williamson S.C."/>
            <person name="Barbeau R.A."/>
            <person name="Hamilton E.P."/>
            <person name="Orias E."/>
        </authorList>
    </citation>
    <scope>NUCLEOTIDE SEQUENCE [LARGE SCALE GENOMIC DNA]</scope>
    <source>
        <strain evidence="2">SB210</strain>
    </source>
</reference>
<accession>Q22BK5</accession>
<dbReference type="AlphaFoldDB" id="Q22BK5"/>
<protein>
    <submittedName>
        <fullName evidence="1">Uncharacterized protein</fullName>
    </submittedName>
</protein>
<name>Q22BK5_TETTS</name>
<dbReference type="Proteomes" id="UP000009168">
    <property type="component" value="Unassembled WGS sequence"/>
</dbReference>
<dbReference type="RefSeq" id="XP_001030324.2">
    <property type="nucleotide sequence ID" value="XM_001030324.3"/>
</dbReference>
<evidence type="ECO:0000313" key="1">
    <source>
        <dbReference type="EMBL" id="EAR82661.2"/>
    </source>
</evidence>
<dbReference type="HOGENOM" id="CLU_314389_0_0_1"/>